<dbReference type="OrthoDB" id="7569442at2"/>
<comment type="caution">
    <text evidence="1">The sequence shown here is derived from an EMBL/GenBank/DDBJ whole genome shotgun (WGS) entry which is preliminary data.</text>
</comment>
<dbReference type="Proteomes" id="UP000460626">
    <property type="component" value="Unassembled WGS sequence"/>
</dbReference>
<evidence type="ECO:0000313" key="1">
    <source>
        <dbReference type="EMBL" id="MXO92456.1"/>
    </source>
</evidence>
<sequence>MSARAQDARIDWMDVDDLSGEQIATLVLSDVDHAPIVDVYHPTRGMAPPGLYYLHLREKSVRTGDSGCTRRVWSVSFSNHPDFADGGQGFRRDSRTSWYEAALAPATPCQFASFARLADDIVPAQGVPYLLDLQRFVASDRAYTCQDATSSRLCASVRHELGNTTPWMIRRQGTSTVYWMSELGGPVTETTIPDDEAEGVLVRRFMPNPF</sequence>
<keyword evidence="2" id="KW-1185">Reference proteome</keyword>
<proteinExistence type="predicted"/>
<reference evidence="1 2" key="1">
    <citation type="submission" date="2019-12" db="EMBL/GenBank/DDBJ databases">
        <title>Genomic-based taxomic classification of the family Erythrobacteraceae.</title>
        <authorList>
            <person name="Xu L."/>
        </authorList>
    </citation>
    <scope>NUCLEOTIDE SEQUENCE [LARGE SCALE GENOMIC DNA]</scope>
    <source>
        <strain evidence="1 2">RC4-10-4</strain>
    </source>
</reference>
<evidence type="ECO:0000313" key="2">
    <source>
        <dbReference type="Proteomes" id="UP000460626"/>
    </source>
</evidence>
<name>A0A844ZZW2_9SPHN</name>
<dbReference type="AlphaFoldDB" id="A0A844ZZW2"/>
<organism evidence="1 2">
    <name type="scientific">Aurantiacibacter arachoides</name>
    <dbReference type="NCBI Taxonomy" id="1850444"/>
    <lineage>
        <taxon>Bacteria</taxon>
        <taxon>Pseudomonadati</taxon>
        <taxon>Pseudomonadota</taxon>
        <taxon>Alphaproteobacteria</taxon>
        <taxon>Sphingomonadales</taxon>
        <taxon>Erythrobacteraceae</taxon>
        <taxon>Aurantiacibacter</taxon>
    </lineage>
</organism>
<protein>
    <submittedName>
        <fullName evidence="1">Uncharacterized protein</fullName>
    </submittedName>
</protein>
<dbReference type="EMBL" id="WTYH01000001">
    <property type="protein sequence ID" value="MXO92456.1"/>
    <property type="molecule type" value="Genomic_DNA"/>
</dbReference>
<gene>
    <name evidence="1" type="ORF">GRI62_02400</name>
</gene>
<accession>A0A844ZZW2</accession>
<dbReference type="RefSeq" id="WP_160731793.1">
    <property type="nucleotide sequence ID" value="NZ_BMJK01000001.1"/>
</dbReference>